<dbReference type="GO" id="GO:0016491">
    <property type="term" value="F:oxidoreductase activity"/>
    <property type="evidence" value="ECO:0007669"/>
    <property type="project" value="InterPro"/>
</dbReference>
<dbReference type="SUPFAM" id="SSF52833">
    <property type="entry name" value="Thioredoxin-like"/>
    <property type="match status" value="1"/>
</dbReference>
<feature type="region of interest" description="Disordered" evidence="1">
    <location>
        <begin position="246"/>
        <end position="269"/>
    </location>
</feature>
<dbReference type="Pfam" id="PF01323">
    <property type="entry name" value="DSBA"/>
    <property type="match status" value="1"/>
</dbReference>
<dbReference type="Proteomes" id="UP000186817">
    <property type="component" value="Unassembled WGS sequence"/>
</dbReference>
<feature type="region of interest" description="Disordered" evidence="1">
    <location>
        <begin position="204"/>
        <end position="230"/>
    </location>
</feature>
<feature type="compositionally biased region" description="Polar residues" evidence="1">
    <location>
        <begin position="204"/>
        <end position="213"/>
    </location>
</feature>
<keyword evidence="4" id="KW-1185">Reference proteome</keyword>
<organism evidence="3 4">
    <name type="scientific">Symbiodinium microadriaticum</name>
    <name type="common">Dinoflagellate</name>
    <name type="synonym">Zooxanthella microadriatica</name>
    <dbReference type="NCBI Taxonomy" id="2951"/>
    <lineage>
        <taxon>Eukaryota</taxon>
        <taxon>Sar</taxon>
        <taxon>Alveolata</taxon>
        <taxon>Dinophyceae</taxon>
        <taxon>Suessiales</taxon>
        <taxon>Symbiodiniaceae</taxon>
        <taxon>Symbiodinium</taxon>
    </lineage>
</organism>
<reference evidence="3 4" key="1">
    <citation type="submission" date="2016-02" db="EMBL/GenBank/DDBJ databases">
        <title>Genome analysis of coral dinoflagellate symbionts highlights evolutionary adaptations to a symbiotic lifestyle.</title>
        <authorList>
            <person name="Aranda M."/>
            <person name="Li Y."/>
            <person name="Liew Y.J."/>
            <person name="Baumgarten S."/>
            <person name="Simakov O."/>
            <person name="Wilson M."/>
            <person name="Piel J."/>
            <person name="Ashoor H."/>
            <person name="Bougouffa S."/>
            <person name="Bajic V.B."/>
            <person name="Ryu T."/>
            <person name="Ravasi T."/>
            <person name="Bayer T."/>
            <person name="Micklem G."/>
            <person name="Kim H."/>
            <person name="Bhak J."/>
            <person name="Lajeunesse T.C."/>
            <person name="Voolstra C.R."/>
        </authorList>
    </citation>
    <scope>NUCLEOTIDE SEQUENCE [LARGE SCALE GENOMIC DNA]</scope>
    <source>
        <strain evidence="3 4">CCMP2467</strain>
    </source>
</reference>
<comment type="caution">
    <text evidence="3">The sequence shown here is derived from an EMBL/GenBank/DDBJ whole genome shotgun (WGS) entry which is preliminary data.</text>
</comment>
<evidence type="ECO:0000259" key="2">
    <source>
        <dbReference type="Pfam" id="PF01323"/>
    </source>
</evidence>
<evidence type="ECO:0000313" key="3">
    <source>
        <dbReference type="EMBL" id="OLP81762.1"/>
    </source>
</evidence>
<feature type="domain" description="DSBA-like thioredoxin" evidence="2">
    <location>
        <begin position="47"/>
        <end position="142"/>
    </location>
</feature>
<sequence length="327" mass="36622">MLLSTRGKPQVYKIYRRPLPLEQGSPSHLLRAQKGKRLWHGDEEARKKGEEMLNRIGPKYGIQFSWNGTSSSAMDSLRLLLWAQSQGKNEELMAALGWRHHSEDQQLANHKVLLDSVAEAGLDKAEAKKVLESTRFQRELQECSSLWLRKTLAPAGYGVMVSGIPVKKAQRTLDQGSSFALRSNMVSTDSRRRFCVAPFHKATSTESFSGSRPQSDKAPQRSGRQASSQSFRDDFALAIGEMAARSRRRSLTEAKSETPSSDLKESLRNPERLRSCLEHGCLVTQAQAEHMMKRGAARKWKADVDLFPKRRSTARGGEKLGSSNVQV</sequence>
<dbReference type="InterPro" id="IPR001853">
    <property type="entry name" value="DSBA-like_thioredoxin_dom"/>
</dbReference>
<dbReference type="AlphaFoldDB" id="A0A1Q9CFR2"/>
<accession>A0A1Q9CFR2</accession>
<dbReference type="Gene3D" id="3.40.30.10">
    <property type="entry name" value="Glutaredoxin"/>
    <property type="match status" value="1"/>
</dbReference>
<gene>
    <name evidence="3" type="ORF">AK812_SmicGene37661</name>
</gene>
<evidence type="ECO:0000256" key="1">
    <source>
        <dbReference type="SAM" id="MobiDB-lite"/>
    </source>
</evidence>
<name>A0A1Q9CFR2_SYMMI</name>
<dbReference type="OrthoDB" id="416133at2759"/>
<proteinExistence type="predicted"/>
<protein>
    <recommendedName>
        <fullName evidence="2">DSBA-like thioredoxin domain-containing protein</fullName>
    </recommendedName>
</protein>
<evidence type="ECO:0000313" key="4">
    <source>
        <dbReference type="Proteomes" id="UP000186817"/>
    </source>
</evidence>
<dbReference type="EMBL" id="LSRX01001252">
    <property type="protein sequence ID" value="OLP81762.1"/>
    <property type="molecule type" value="Genomic_DNA"/>
</dbReference>
<dbReference type="InterPro" id="IPR036249">
    <property type="entry name" value="Thioredoxin-like_sf"/>
</dbReference>
<feature type="compositionally biased region" description="Basic and acidic residues" evidence="1">
    <location>
        <begin position="250"/>
        <end position="269"/>
    </location>
</feature>